<dbReference type="InterPro" id="IPR013685">
    <property type="entry name" value="POTRA_FtsQ_type"/>
</dbReference>
<dbReference type="InterPro" id="IPR050487">
    <property type="entry name" value="FtsQ_DivIB"/>
</dbReference>
<dbReference type="PANTHER" id="PTHR37820:SF1">
    <property type="entry name" value="CELL DIVISION PROTEIN FTSQ"/>
    <property type="match status" value="1"/>
</dbReference>
<evidence type="ECO:0000256" key="1">
    <source>
        <dbReference type="ARBA" id="ARBA00004370"/>
    </source>
</evidence>
<reference evidence="12" key="1">
    <citation type="submission" date="2018-02" db="EMBL/GenBank/DDBJ databases">
        <authorList>
            <person name="Moore K."/>
            <person name="Momper L."/>
        </authorList>
    </citation>
    <scope>NUCLEOTIDE SEQUENCE [LARGE SCALE GENOMIC DNA]</scope>
    <source>
        <strain evidence="12">ULC18</strain>
    </source>
</reference>
<protein>
    <submittedName>
        <fullName evidence="11">Cell division protein FtsQ</fullName>
    </submittedName>
</protein>
<dbReference type="Pfam" id="PF08478">
    <property type="entry name" value="POTRA_1"/>
    <property type="match status" value="1"/>
</dbReference>
<keyword evidence="4 9" id="KW-0812">Transmembrane</keyword>
<feature type="transmembrane region" description="Helical" evidence="9">
    <location>
        <begin position="31"/>
        <end position="55"/>
    </location>
</feature>
<feature type="domain" description="POTRA" evidence="10">
    <location>
        <begin position="57"/>
        <end position="126"/>
    </location>
</feature>
<proteinExistence type="predicted"/>
<evidence type="ECO:0000256" key="9">
    <source>
        <dbReference type="SAM" id="Phobius"/>
    </source>
</evidence>
<dbReference type="GO" id="GO:0051301">
    <property type="term" value="P:cell division"/>
    <property type="evidence" value="ECO:0007669"/>
    <property type="project" value="UniProtKB-KW"/>
</dbReference>
<accession>A0A2T1ENR1</accession>
<evidence type="ECO:0000259" key="10">
    <source>
        <dbReference type="PROSITE" id="PS51779"/>
    </source>
</evidence>
<sequence>MISSIASVSQTELAQRRQKLRQRRRVKFLQASWRVVAVCGLTAGVVWAATLPTWVIRRPEQVRIEGNHFIPVRTLRSLLPIPYPQSLFRVEPQLIARELQARAPIEAVIVSRQLFPPGLIVQVKERLPVAIAVTSDDRPAPGGTAKPATAAKSGLLDEKGMIIPLESYVSLDQSLKLPTLKVIGNPESYRSSWPKLYRELMQGPPINVSELDWRDPANLILKTELGLVYTGPYNAQFPSQLKVIDRMRRLSKHPSVSQITYIDLRNPEAPTVQMPKPQNLVKSGNP</sequence>
<dbReference type="OrthoDB" id="527430at2"/>
<organism evidence="11 12">
    <name type="scientific">Stenomitos frigidus ULC18</name>
    <dbReference type="NCBI Taxonomy" id="2107698"/>
    <lineage>
        <taxon>Bacteria</taxon>
        <taxon>Bacillati</taxon>
        <taxon>Cyanobacteriota</taxon>
        <taxon>Cyanophyceae</taxon>
        <taxon>Leptolyngbyales</taxon>
        <taxon>Leptolyngbyaceae</taxon>
        <taxon>Stenomitos</taxon>
    </lineage>
</organism>
<evidence type="ECO:0000256" key="3">
    <source>
        <dbReference type="ARBA" id="ARBA00022618"/>
    </source>
</evidence>
<keyword evidence="5 9" id="KW-1133">Transmembrane helix</keyword>
<keyword evidence="6 9" id="KW-0472">Membrane</keyword>
<name>A0A2T1ENR1_9CYAN</name>
<keyword evidence="7" id="KW-0131">Cell cycle</keyword>
<comment type="subcellular location">
    <subcellularLocation>
        <location evidence="1">Membrane</location>
    </subcellularLocation>
</comment>
<reference evidence="11 12" key="2">
    <citation type="submission" date="2018-03" db="EMBL/GenBank/DDBJ databases">
        <title>The ancient ancestry and fast evolution of plastids.</title>
        <authorList>
            <person name="Moore K.R."/>
            <person name="Magnabosco C."/>
            <person name="Momper L."/>
            <person name="Gold D.A."/>
            <person name="Bosak T."/>
            <person name="Fournier G.P."/>
        </authorList>
    </citation>
    <scope>NUCLEOTIDE SEQUENCE [LARGE SCALE GENOMIC DNA]</scope>
    <source>
        <strain evidence="11 12">ULC18</strain>
    </source>
</reference>
<dbReference type="InterPro" id="IPR034746">
    <property type="entry name" value="POTRA"/>
</dbReference>
<comment type="caution">
    <text evidence="11">The sequence shown here is derived from an EMBL/GenBank/DDBJ whole genome shotgun (WGS) entry which is preliminary data.</text>
</comment>
<evidence type="ECO:0000256" key="4">
    <source>
        <dbReference type="ARBA" id="ARBA00022692"/>
    </source>
</evidence>
<gene>
    <name evidence="11" type="ORF">C7B82_02620</name>
</gene>
<dbReference type="EMBL" id="PVWK01000014">
    <property type="protein sequence ID" value="PSB34379.1"/>
    <property type="molecule type" value="Genomic_DNA"/>
</dbReference>
<evidence type="ECO:0000256" key="6">
    <source>
        <dbReference type="ARBA" id="ARBA00023136"/>
    </source>
</evidence>
<keyword evidence="3 11" id="KW-0132">Cell division</keyword>
<dbReference type="GO" id="GO:0005886">
    <property type="term" value="C:plasma membrane"/>
    <property type="evidence" value="ECO:0007669"/>
    <property type="project" value="TreeGrafter"/>
</dbReference>
<keyword evidence="2" id="KW-1003">Cell membrane</keyword>
<dbReference type="PANTHER" id="PTHR37820">
    <property type="entry name" value="CELL DIVISION PROTEIN DIVIB"/>
    <property type="match status" value="1"/>
</dbReference>
<keyword evidence="12" id="KW-1185">Reference proteome</keyword>
<evidence type="ECO:0000313" key="11">
    <source>
        <dbReference type="EMBL" id="PSB34379.1"/>
    </source>
</evidence>
<dbReference type="AlphaFoldDB" id="A0A2T1ENR1"/>
<evidence type="ECO:0000256" key="2">
    <source>
        <dbReference type="ARBA" id="ARBA00022475"/>
    </source>
</evidence>
<evidence type="ECO:0000256" key="7">
    <source>
        <dbReference type="ARBA" id="ARBA00023306"/>
    </source>
</evidence>
<dbReference type="Proteomes" id="UP000239576">
    <property type="component" value="Unassembled WGS sequence"/>
</dbReference>
<evidence type="ECO:0000256" key="8">
    <source>
        <dbReference type="SAM" id="MobiDB-lite"/>
    </source>
</evidence>
<dbReference type="PROSITE" id="PS51779">
    <property type="entry name" value="POTRA"/>
    <property type="match status" value="1"/>
</dbReference>
<feature type="region of interest" description="Disordered" evidence="8">
    <location>
        <begin position="267"/>
        <end position="286"/>
    </location>
</feature>
<evidence type="ECO:0000313" key="12">
    <source>
        <dbReference type="Proteomes" id="UP000239576"/>
    </source>
</evidence>
<evidence type="ECO:0000256" key="5">
    <source>
        <dbReference type="ARBA" id="ARBA00022989"/>
    </source>
</evidence>